<keyword evidence="7" id="KW-1185">Reference proteome</keyword>
<dbReference type="Pfam" id="PF06778">
    <property type="entry name" value="Chlor_dismutase"/>
    <property type="match status" value="1"/>
</dbReference>
<protein>
    <submittedName>
        <fullName evidence="6">Chlorite dismutase</fullName>
    </submittedName>
</protein>
<dbReference type="PANTHER" id="PTHR36843:SF1">
    <property type="entry name" value="COPROHEME DECARBOXYLASE"/>
    <property type="match status" value="1"/>
</dbReference>
<dbReference type="EMBL" id="AOJD01000074">
    <property type="protein sequence ID" value="ELZ33836.1"/>
    <property type="molecule type" value="Genomic_DNA"/>
</dbReference>
<comment type="caution">
    <text evidence="6">The sequence shown here is derived from an EMBL/GenBank/DDBJ whole genome shotgun (WGS) entry which is preliminary data.</text>
</comment>
<evidence type="ECO:0000259" key="5">
    <source>
        <dbReference type="PROSITE" id="PS51725"/>
    </source>
</evidence>
<name>M0DEA5_9EURY</name>
<sequence length="546" mass="59986">MVEAPQTAEGWFSLHDFRSIDWDAWRDAPESERQRAIEEGASFLKHRELIADADDGESALFSVLGHKADLLFLHFRPSLDDLSAIERRFEDTALAQFTERETSYVSVTEVSGYVSDDYFEEGADAVDEGLRRYIEGKLKPEIPDDEYVSFYPMSKRRGEEHNWYDLDFEERADLMAGHGEVGKEYAGKIKQVIASSVGFDDHEWGVTLFGSDPTDIKDIVYEMRFDPASSRYGEFGDFYVGRRFPPSDLGAFLAGETVPTGRVPEADSAGHPHGEEGHDGAHGHGSEGGHHTDDGHGRGEGHDHSGAGGGPAHGDHPHGDEEAGGEGDHPHGEGDGHGGDAHDGHGDGGEGDDADIRGELADLDIYAGKPHGEDVYATVLYSEADVDELFDEVEGLRGNFDHYGTHVKTAVYEGRHTDRAAVVSIWDTASAAETAGGFLSELPDIVARAGEESGFGTMGMFYTVKPDYQPEFVDTFDDVGELLAEMDGHVETDLMVNVEDENDMFIASQWNAKEDAMGFFRSDEFSETVQWGRDVLADRPRHVFLA</sequence>
<keyword evidence="2" id="KW-0479">Metal-binding</keyword>
<dbReference type="RefSeq" id="WP_006630374.1">
    <property type="nucleotide sequence ID" value="NZ_AOJD01000074.1"/>
</dbReference>
<dbReference type="NCBIfam" id="NF008913">
    <property type="entry name" value="PRK12276.1"/>
    <property type="match status" value="1"/>
</dbReference>
<dbReference type="PATRIC" id="fig|1227485.3.peg.2684"/>
<gene>
    <name evidence="6" type="ORF">C472_13652</name>
</gene>
<dbReference type="Gene3D" id="3.30.70.1030">
    <property type="entry name" value="Apc35880, domain 1"/>
    <property type="match status" value="2"/>
</dbReference>
<dbReference type="NCBIfam" id="NF007124">
    <property type="entry name" value="PRK09565.1"/>
    <property type="match status" value="2"/>
</dbReference>
<dbReference type="SUPFAM" id="SSF54909">
    <property type="entry name" value="Dimeric alpha+beta barrel"/>
    <property type="match status" value="2"/>
</dbReference>
<evidence type="ECO:0000256" key="3">
    <source>
        <dbReference type="ARBA" id="ARBA00023004"/>
    </source>
</evidence>
<dbReference type="GO" id="GO:0020037">
    <property type="term" value="F:heme binding"/>
    <property type="evidence" value="ECO:0007669"/>
    <property type="project" value="InterPro"/>
</dbReference>
<dbReference type="GO" id="GO:0016491">
    <property type="term" value="F:oxidoreductase activity"/>
    <property type="evidence" value="ECO:0007669"/>
    <property type="project" value="InterPro"/>
</dbReference>
<evidence type="ECO:0000313" key="7">
    <source>
        <dbReference type="Proteomes" id="UP000011523"/>
    </source>
</evidence>
<dbReference type="Gene3D" id="3.30.70.100">
    <property type="match status" value="1"/>
</dbReference>
<dbReference type="Proteomes" id="UP000011523">
    <property type="component" value="Unassembled WGS sequence"/>
</dbReference>
<keyword evidence="3" id="KW-0408">Iron</keyword>
<dbReference type="AlphaFoldDB" id="M0DEA5"/>
<evidence type="ECO:0000256" key="2">
    <source>
        <dbReference type="ARBA" id="ARBA00022723"/>
    </source>
</evidence>
<dbReference type="PROSITE" id="PS51725">
    <property type="entry name" value="ABM"/>
    <property type="match status" value="1"/>
</dbReference>
<evidence type="ECO:0000313" key="6">
    <source>
        <dbReference type="EMBL" id="ELZ33836.1"/>
    </source>
</evidence>
<dbReference type="Pfam" id="PF03992">
    <property type="entry name" value="ABM"/>
    <property type="match status" value="1"/>
</dbReference>
<dbReference type="OrthoDB" id="8690at2157"/>
<organism evidence="6 7">
    <name type="scientific">Halorubrum tebenquichense DSM 14210</name>
    <dbReference type="NCBI Taxonomy" id="1227485"/>
    <lineage>
        <taxon>Archaea</taxon>
        <taxon>Methanobacteriati</taxon>
        <taxon>Methanobacteriota</taxon>
        <taxon>Stenosarchaea group</taxon>
        <taxon>Halobacteria</taxon>
        <taxon>Halobacteriales</taxon>
        <taxon>Haloferacaceae</taxon>
        <taxon>Halorubrum</taxon>
    </lineage>
</organism>
<dbReference type="PANTHER" id="PTHR36843">
    <property type="entry name" value="HEME-DEPENDENT PEROXIDASE YWFI-RELATED"/>
    <property type="match status" value="1"/>
</dbReference>
<proteinExistence type="predicted"/>
<feature type="compositionally biased region" description="Basic and acidic residues" evidence="4">
    <location>
        <begin position="313"/>
        <end position="355"/>
    </location>
</feature>
<accession>M0DEA5</accession>
<feature type="region of interest" description="Disordered" evidence="4">
    <location>
        <begin position="259"/>
        <end position="355"/>
    </location>
</feature>
<evidence type="ECO:0000256" key="1">
    <source>
        <dbReference type="ARBA" id="ARBA00022617"/>
    </source>
</evidence>
<dbReference type="InterPro" id="IPR007138">
    <property type="entry name" value="ABM_dom"/>
</dbReference>
<dbReference type="InterPro" id="IPR011008">
    <property type="entry name" value="Dimeric_a/b-barrel"/>
</dbReference>
<dbReference type="InterPro" id="IPR010644">
    <property type="entry name" value="ChdC/CLD"/>
</dbReference>
<dbReference type="GO" id="GO:0046872">
    <property type="term" value="F:metal ion binding"/>
    <property type="evidence" value="ECO:0007669"/>
    <property type="project" value="UniProtKB-KW"/>
</dbReference>
<feature type="compositionally biased region" description="Basic and acidic residues" evidence="4">
    <location>
        <begin position="264"/>
        <end position="305"/>
    </location>
</feature>
<feature type="domain" description="ABM" evidence="5">
    <location>
        <begin position="456"/>
        <end position="544"/>
    </location>
</feature>
<keyword evidence="1" id="KW-0349">Heme</keyword>
<reference evidence="6 7" key="1">
    <citation type="journal article" date="2014" name="PLoS Genet.">
        <title>Phylogenetically driven sequencing of extremely halophilic archaea reveals strategies for static and dynamic osmo-response.</title>
        <authorList>
            <person name="Becker E.A."/>
            <person name="Seitzer P.M."/>
            <person name="Tritt A."/>
            <person name="Larsen D."/>
            <person name="Krusor M."/>
            <person name="Yao A.I."/>
            <person name="Wu D."/>
            <person name="Madern D."/>
            <person name="Eisen J.A."/>
            <person name="Darling A.E."/>
            <person name="Facciotti M.T."/>
        </authorList>
    </citation>
    <scope>NUCLEOTIDE SEQUENCE [LARGE SCALE GENOMIC DNA]</scope>
    <source>
        <strain evidence="6 7">DSM 14210</strain>
    </source>
</reference>
<evidence type="ECO:0000256" key="4">
    <source>
        <dbReference type="SAM" id="MobiDB-lite"/>
    </source>
</evidence>